<name>A0ABV7EUR9_9GAMM</name>
<dbReference type="SUPFAM" id="SSF48179">
    <property type="entry name" value="6-phosphogluconate dehydrogenase C-terminal domain-like"/>
    <property type="match status" value="1"/>
</dbReference>
<dbReference type="InterPro" id="IPR046826">
    <property type="entry name" value="PDH_N"/>
</dbReference>
<dbReference type="Gene3D" id="3.40.50.720">
    <property type="entry name" value="NAD(P)-binding Rossmann-like Domain"/>
    <property type="match status" value="1"/>
</dbReference>
<keyword evidence="4" id="KW-1185">Reference proteome</keyword>
<accession>A0ABV7EUR9</accession>
<dbReference type="InterPro" id="IPR008927">
    <property type="entry name" value="6-PGluconate_DH-like_C_sf"/>
</dbReference>
<sequence length="300" mass="31129">MNAAPETGYGQHVAIIGLGLIGGSIARGLRVAGGAASIVGCVATTEDAKRAVELGIVDEATTDLGKAVAGADLVVVAVPVGAMADVFADLARAMPAAAVITDVGSVKMAVITAAREQLGARIGRFVPGHPIAGTEHSGLEAGFGALYEDRRVILTPTPETDRDAFAAVEALWRALGARVTEMDAAHHDEVLAATSHLPHVLAFALVDTLARMAERTEIFEYAAGGFADFTRIASSDPALWSDIVSANRDAVLPVLDRYIGDLEALRGAIAGRDGAMLTSAFGRAKQARDRFASQYIQDQG</sequence>
<dbReference type="Pfam" id="PF02153">
    <property type="entry name" value="PDH_N"/>
    <property type="match status" value="1"/>
</dbReference>
<dbReference type="PANTHER" id="PTHR21363:SF0">
    <property type="entry name" value="PREPHENATE DEHYDROGENASE [NADP(+)]"/>
    <property type="match status" value="1"/>
</dbReference>
<dbReference type="Proteomes" id="UP001595462">
    <property type="component" value="Unassembled WGS sequence"/>
</dbReference>
<dbReference type="RefSeq" id="WP_380691268.1">
    <property type="nucleotide sequence ID" value="NZ_JBHRSS010000008.1"/>
</dbReference>
<dbReference type="Gene3D" id="1.10.3660.10">
    <property type="entry name" value="6-phosphogluconate dehydrogenase C-terminal like domain"/>
    <property type="match status" value="1"/>
</dbReference>
<dbReference type="InterPro" id="IPR036291">
    <property type="entry name" value="NAD(P)-bd_dom_sf"/>
</dbReference>
<dbReference type="PROSITE" id="PS51176">
    <property type="entry name" value="PDH_ADH"/>
    <property type="match status" value="1"/>
</dbReference>
<comment type="caution">
    <text evidence="3">The sequence shown here is derived from an EMBL/GenBank/DDBJ whole genome shotgun (WGS) entry which is preliminary data.</text>
</comment>
<evidence type="ECO:0000256" key="1">
    <source>
        <dbReference type="ARBA" id="ARBA00023002"/>
    </source>
</evidence>
<dbReference type="SUPFAM" id="SSF51735">
    <property type="entry name" value="NAD(P)-binding Rossmann-fold domains"/>
    <property type="match status" value="1"/>
</dbReference>
<gene>
    <name evidence="3" type="ORF">ACFOSU_17830</name>
</gene>
<reference evidence="4" key="1">
    <citation type="journal article" date="2019" name="Int. J. Syst. Evol. Microbiol.">
        <title>The Global Catalogue of Microorganisms (GCM) 10K type strain sequencing project: providing services to taxonomists for standard genome sequencing and annotation.</title>
        <authorList>
            <consortium name="The Broad Institute Genomics Platform"/>
            <consortium name="The Broad Institute Genome Sequencing Center for Infectious Disease"/>
            <person name="Wu L."/>
            <person name="Ma J."/>
        </authorList>
    </citation>
    <scope>NUCLEOTIDE SEQUENCE [LARGE SCALE GENOMIC DNA]</scope>
    <source>
        <strain evidence="4">KCTC 52640</strain>
    </source>
</reference>
<evidence type="ECO:0000313" key="3">
    <source>
        <dbReference type="EMBL" id="MFC3105734.1"/>
    </source>
</evidence>
<evidence type="ECO:0000313" key="4">
    <source>
        <dbReference type="Proteomes" id="UP001595462"/>
    </source>
</evidence>
<dbReference type="InterPro" id="IPR046825">
    <property type="entry name" value="PDH_C"/>
</dbReference>
<dbReference type="InterPro" id="IPR003099">
    <property type="entry name" value="Prephen_DH"/>
</dbReference>
<dbReference type="InterPro" id="IPR050812">
    <property type="entry name" value="Preph/Arog_dehydrog"/>
</dbReference>
<organism evidence="3 4">
    <name type="scientific">Salinisphaera aquimarina</name>
    <dbReference type="NCBI Taxonomy" id="2094031"/>
    <lineage>
        <taxon>Bacteria</taxon>
        <taxon>Pseudomonadati</taxon>
        <taxon>Pseudomonadota</taxon>
        <taxon>Gammaproteobacteria</taxon>
        <taxon>Salinisphaerales</taxon>
        <taxon>Salinisphaeraceae</taxon>
        <taxon>Salinisphaera</taxon>
    </lineage>
</organism>
<dbReference type="EMBL" id="JBHRSS010000008">
    <property type="protein sequence ID" value="MFC3105734.1"/>
    <property type="molecule type" value="Genomic_DNA"/>
</dbReference>
<dbReference type="Pfam" id="PF20463">
    <property type="entry name" value="PDH_C"/>
    <property type="match status" value="1"/>
</dbReference>
<dbReference type="PANTHER" id="PTHR21363">
    <property type="entry name" value="PREPHENATE DEHYDROGENASE"/>
    <property type="match status" value="1"/>
</dbReference>
<feature type="domain" description="Prephenate/arogenate dehydrogenase" evidence="2">
    <location>
        <begin position="11"/>
        <end position="299"/>
    </location>
</feature>
<evidence type="ECO:0000259" key="2">
    <source>
        <dbReference type="PROSITE" id="PS51176"/>
    </source>
</evidence>
<proteinExistence type="predicted"/>
<protein>
    <submittedName>
        <fullName evidence="3">Prephenate dehydrogenase</fullName>
    </submittedName>
</protein>
<keyword evidence="1" id="KW-0560">Oxidoreductase</keyword>